<dbReference type="Proteomes" id="UP000808349">
    <property type="component" value="Unassembled WGS sequence"/>
</dbReference>
<dbReference type="InterPro" id="IPR008965">
    <property type="entry name" value="CBM2/CBM3_carb-bd_dom_sf"/>
</dbReference>
<dbReference type="InterPro" id="IPR036439">
    <property type="entry name" value="Dockerin_dom_sf"/>
</dbReference>
<dbReference type="InterPro" id="IPR016134">
    <property type="entry name" value="Dockerin_dom"/>
</dbReference>
<gene>
    <name evidence="2" type="ORF">IPO85_08810</name>
</gene>
<dbReference type="SUPFAM" id="SSF49384">
    <property type="entry name" value="Carbohydrate-binding domain"/>
    <property type="match status" value="1"/>
</dbReference>
<dbReference type="InterPro" id="IPR002102">
    <property type="entry name" value="Cohesin_dom"/>
</dbReference>
<reference evidence="2 3" key="1">
    <citation type="submission" date="2020-10" db="EMBL/GenBank/DDBJ databases">
        <title>Connecting structure to function with the recovery of over 1000 high-quality activated sludge metagenome-assembled genomes encoding full-length rRNA genes using long-read sequencing.</title>
        <authorList>
            <person name="Singleton C.M."/>
            <person name="Petriglieri F."/>
            <person name="Kristensen J.M."/>
            <person name="Kirkegaard R.H."/>
            <person name="Michaelsen T.Y."/>
            <person name="Andersen M.H."/>
            <person name="Karst S.M."/>
            <person name="Dueholm M.S."/>
            <person name="Nielsen P.H."/>
            <person name="Albertsen M."/>
        </authorList>
    </citation>
    <scope>NUCLEOTIDE SEQUENCE [LARGE SCALE GENOMIC DNA]</scope>
    <source>
        <strain evidence="2">Ribe_18-Q3-R11-54_BAT3C.373</strain>
    </source>
</reference>
<feature type="domain" description="Dockerin" evidence="1">
    <location>
        <begin position="1342"/>
        <end position="1412"/>
    </location>
</feature>
<dbReference type="InterPro" id="IPR026444">
    <property type="entry name" value="Secre_tail"/>
</dbReference>
<proteinExistence type="predicted"/>
<dbReference type="Pfam" id="PF00963">
    <property type="entry name" value="Cohesin"/>
    <property type="match status" value="1"/>
</dbReference>
<dbReference type="CDD" id="cd14252">
    <property type="entry name" value="Dockerin_like"/>
    <property type="match status" value="1"/>
</dbReference>
<accession>A0A9D7XH96</accession>
<organism evidence="2 3">
    <name type="scientific">Candidatus Defluviibacterium haderslevense</name>
    <dbReference type="NCBI Taxonomy" id="2981993"/>
    <lineage>
        <taxon>Bacteria</taxon>
        <taxon>Pseudomonadati</taxon>
        <taxon>Bacteroidota</taxon>
        <taxon>Saprospiria</taxon>
        <taxon>Saprospirales</taxon>
        <taxon>Saprospiraceae</taxon>
        <taxon>Candidatus Defluviibacterium</taxon>
    </lineage>
</organism>
<name>A0A9D7XH96_9BACT</name>
<evidence type="ECO:0000313" key="2">
    <source>
        <dbReference type="EMBL" id="MBK9717597.1"/>
    </source>
</evidence>
<dbReference type="EMBL" id="JADKFW010000005">
    <property type="protein sequence ID" value="MBK9717597.1"/>
    <property type="molecule type" value="Genomic_DNA"/>
</dbReference>
<sequence length="1703" mass="186067">MIELCLRSFSRTLHRSFLFLFLFSLGWQLNAGIVFNGSPGTAAPPNNLGGLPMFSFPNDPRTLGDLVTSASVSYDCPSLVNFSRPMTHAKINAGWNNWSHGYTGDVYYSLIGGNMTITLPANTRGFYFYMEKNSFGTANLTATANDGTTSGPIPVTTPNGAQYYGFYTTSASCLLTTITVNIPAGNVGFAVGEFGINIDANNGAIACNNNIQISLDENCIATVTPDMVLEGNISSTCPGDFTVVVRDWVTNAIIDIDPITHYPQIGYKQIGHKLKITITDPSTGNNCWGTAFVEDKLAPILTCPRDITLSCLEDVSPLGLAGEANAYEACSAFTVNYSDLITKGGCQAGFDRIITRTWTAVDATGNKSTCVQTITVNLGDLADVVPPLNFTGLILPNHTHYLVCDEKYDSKFNANAHYLPAPECVDDYLLDKAIFDATGVRVPKLLGWNCIESGAYAGHPNPKSIYYPAHTDPQSCWAADQIVMWEGTGEPSAVGCSNIAITFKDLRIDVSKPGCNAGPVGCYKLLRTWTLLDWCTGEIDEYSQIIKVIDDEGPNVLYPDNLIVNTDPWKCEGRWDVPPAYVVDNCSNEVHYTIRVENGTVLGNENTGYIVVNLPLGIQNAYIVAEDCCGNVTEKLIVIDVQDNTPPNAVCIQKTTVTIGGTQSPGENLAKVFASSFDNGSFDNCAPHIYFKAIRMDELDGTNNGSTKESTVCNKANGDDDSKLTGSQTYFDDNVKFCCADAGNSIRVVFRVFDVDPGVGPITPSRMNSGGDLFGRYSDCMIEVEVQNKGIPTVVAPPDIVVSCKFWFDLNKITDPADATFGKIVNDVAWRTKVSTNDVVCSYFCEENPYTKYPGYVKLAPNQVVPAPNKACDFYNSLFNPAHPDNKYDLTWGFDGYVLSACGTTPTIKVNDLRECGQGRILRTFSAQGPNGILVTATQTIWVVNCDPLYISRDFCDTTDDIVWPDCKGLGTHVNGCGADTDPSVTGRPVILNGKDHNCALIAIEPFDEVFTIEPDACYKILRRWVVIDWCQYDPNIDPTHGRWEFTQVIKVSDKVKPEVTCNVGVCEPAVIDPKLKVCVGHIRLTATAVDSCTPADWLSHEYKIDAFNNGSVDYTVGTLTKRQFSLGDKPVNHNNPFADDPNNPFDASGTYPIGIHKITWYVEDGCGNIGTCSTLFEIKDCKAPTPYCLTGIITVPMPSSGCVDVWAKDLDFNSYDNCTPKDKLKFYFDGDTAKRSIRVCCADFIKEKASDELRIPVQMWVEDEEGNRDYCTTIVIIQDNQNVCPNPTGLAGITGELKTEEGSNAANVTVDLYMNGQLLKNRFTGTNGSYSFPDLSFPQDYTIKPGRNDNPLNGVTTADIVKMQKHILGVETLNTPYKLIAADVNKTNSITASDIAETRKLILGVIPNFTKSPSWIFIPTTTTFADPKSPWNYTTDKTMGLKTPSDIANFIAVKVGDVNHSAAANAQGGVQIRTNENLTFEVEETFMKAGDTYKVAFRSNEFNNVSGYQFTINFDKLGLSYVGIEAGELQLTNENFGLTQVENGMITTSWNSNHAISVDKKDVLFTLVFKANHNAALSKSLTISSDITYAEAYDGALNAQGVNLDVRSSNGVTSSGVFELYQNSPNPFQQSTEITFRLPEASPATLTIYDVTGKVHRIYNVKGQKGLNTVSVNHNDLSTSGMFYYELDAANQTATKRMIILE</sequence>
<protein>
    <submittedName>
        <fullName evidence="2">T9SS type A sorting domain-containing protein</fullName>
    </submittedName>
</protein>
<dbReference type="NCBIfam" id="TIGR04183">
    <property type="entry name" value="Por_Secre_tail"/>
    <property type="match status" value="1"/>
</dbReference>
<evidence type="ECO:0000313" key="3">
    <source>
        <dbReference type="Proteomes" id="UP000808349"/>
    </source>
</evidence>
<dbReference type="GO" id="GO:0030246">
    <property type="term" value="F:carbohydrate binding"/>
    <property type="evidence" value="ECO:0007669"/>
    <property type="project" value="InterPro"/>
</dbReference>
<dbReference type="GO" id="GO:0000272">
    <property type="term" value="P:polysaccharide catabolic process"/>
    <property type="evidence" value="ECO:0007669"/>
    <property type="project" value="InterPro"/>
</dbReference>
<comment type="caution">
    <text evidence="2">The sequence shown here is derived from an EMBL/GenBank/DDBJ whole genome shotgun (WGS) entry which is preliminary data.</text>
</comment>
<evidence type="ECO:0000259" key="1">
    <source>
        <dbReference type="PROSITE" id="PS51766"/>
    </source>
</evidence>
<dbReference type="Gene3D" id="1.10.1330.10">
    <property type="entry name" value="Dockerin domain"/>
    <property type="match status" value="1"/>
</dbReference>
<dbReference type="Gene3D" id="2.60.40.680">
    <property type="match status" value="1"/>
</dbReference>
<dbReference type="CDD" id="cd08548">
    <property type="entry name" value="Type_I_cohesin_like"/>
    <property type="match status" value="1"/>
</dbReference>
<dbReference type="Pfam" id="PF18962">
    <property type="entry name" value="Por_Secre_tail"/>
    <property type="match status" value="1"/>
</dbReference>
<dbReference type="PROSITE" id="PS51766">
    <property type="entry name" value="DOCKERIN"/>
    <property type="match status" value="1"/>
</dbReference>